<feature type="compositionally biased region" description="Polar residues" evidence="1">
    <location>
        <begin position="75"/>
        <end position="86"/>
    </location>
</feature>
<feature type="compositionally biased region" description="Polar residues" evidence="1">
    <location>
        <begin position="224"/>
        <end position="237"/>
    </location>
</feature>
<name>A0A086T2L6_HAPC1</name>
<gene>
    <name evidence="2" type="ORF">ACRE_056070</name>
</gene>
<feature type="compositionally biased region" description="Basic and acidic residues" evidence="1">
    <location>
        <begin position="921"/>
        <end position="930"/>
    </location>
</feature>
<feature type="compositionally biased region" description="Polar residues" evidence="1">
    <location>
        <begin position="106"/>
        <end position="135"/>
    </location>
</feature>
<feature type="region of interest" description="Disordered" evidence="1">
    <location>
        <begin position="921"/>
        <end position="946"/>
    </location>
</feature>
<dbReference type="STRING" id="857340.A0A086T2L6"/>
<dbReference type="AlphaFoldDB" id="A0A086T2L6"/>
<dbReference type="EMBL" id="JPKY01000065">
    <property type="protein sequence ID" value="KFH43598.1"/>
    <property type="molecule type" value="Genomic_DNA"/>
</dbReference>
<dbReference type="Pfam" id="PF08578">
    <property type="entry name" value="DUF1765"/>
    <property type="match status" value="1"/>
</dbReference>
<dbReference type="PANTHER" id="PTHR37988:SF1">
    <property type="entry name" value="UPF0592 MEMBRANE PROTEIN C7D4.03C"/>
    <property type="match status" value="1"/>
</dbReference>
<feature type="region of interest" description="Disordered" evidence="1">
    <location>
        <begin position="1"/>
        <end position="180"/>
    </location>
</feature>
<dbReference type="Proteomes" id="UP000029964">
    <property type="component" value="Unassembled WGS sequence"/>
</dbReference>
<reference evidence="3" key="1">
    <citation type="journal article" date="2014" name="Genome Announc.">
        <title>Genome sequence and annotation of Acremonium chrysogenum, producer of the beta-lactam antibiotic cephalosporin C.</title>
        <authorList>
            <person name="Terfehr D."/>
            <person name="Dahlmann T.A."/>
            <person name="Specht T."/>
            <person name="Zadra I."/>
            <person name="Kuernsteiner H."/>
            <person name="Kueck U."/>
        </authorList>
    </citation>
    <scope>NUCLEOTIDE SEQUENCE [LARGE SCALE GENOMIC DNA]</scope>
    <source>
        <strain evidence="3">ATCC 11550 / CBS 779.69 / DSM 880 / IAM 14645 / JCM 23072 / IMI 49137</strain>
    </source>
</reference>
<organism evidence="2 3">
    <name type="scientific">Hapsidospora chrysogenum (strain ATCC 11550 / CBS 779.69 / DSM 880 / IAM 14645 / JCM 23072 / IMI 49137)</name>
    <name type="common">Acremonium chrysogenum</name>
    <dbReference type="NCBI Taxonomy" id="857340"/>
    <lineage>
        <taxon>Eukaryota</taxon>
        <taxon>Fungi</taxon>
        <taxon>Dikarya</taxon>
        <taxon>Ascomycota</taxon>
        <taxon>Pezizomycotina</taxon>
        <taxon>Sordariomycetes</taxon>
        <taxon>Hypocreomycetidae</taxon>
        <taxon>Hypocreales</taxon>
        <taxon>Bionectriaceae</taxon>
        <taxon>Hapsidospora</taxon>
    </lineage>
</organism>
<sequence length="1097" mass="121220">MPAFDDGFTLDTSFSMRDGSTSSAEVASLRLSEPGAEPQPRLSQQQALRRSRTGSLMARPRSWFPSSKSTARDTYGQQLPRPTTSVGEDGTGDRRLASFTARGSAPQDNVTNLARRSWLSSSTPASPQLGSTPCKSGTPDGSKPSALQKPLPRSRMDLVPNAEPMPSRQPEPARSSKPFTRASSYFSKIVTKQPNALKKLNNNNGTDSDSCASSALSLAPPASNTTEAHTSRSASCESSTIATDDSCADMPPQGRDPLWSSFKNLEVEHKGFTSKSTPQRIVQVQTILLPFLHSTMDHSSTRKLPPEDVDRRATILNKWWLGILEMMDGIGMASVPGVDRPILFDALTAIMMRPEWRQTTSHFLPLNERSPRERVTSRALTHASETTNGSDHAVFVAESAEHSVRTMFVTALAKQLGFVVQKMGVRHAPLALVSFAGKTCAYAFFFLPGAADIMVRLWGMGPELIRRAGDGLGLPRVDKGDSEDIVALFPPRLACLGWTTPKNMWNSLKKIPKMPVLISQIPWMGHTWVSRWKGKDTDLLFVFYKFFHILADDFMPSGLPLIEKARAPGFALVHAQLLSIIDDTIHRQSAAGGSAMMDPIPGADASALVMPLPPPNLMKDMSENSLVMLLRDMLSNGARRLDGAKHTFAEACVAMIKSAVRKTSQFDNAACFTLCDFLEEVLTIFDNFEDLVTPKEYIDWPFWLDVFKKILGSLNTMSEVRVLSFIFSIWEMVAGDPTRKAAICLDWLLTEEVFDKFFNHWCPMVRAYYHRLLCWRICRCEGDADEVDTNIFVLVSSRLKKSWGHYLYLKQVAEDAGRCPPSSAPMVPTPGKKFMIIRQEVNQPQPGLFVNFDSFAKMPGSKVISGEDFFGQPEAAKPEPKKRWSLLGKVLSLGSGTGAAKGHGRRLSWDEEFANARRETAELRSREHYPPDISVPGSASESDSACSSPLYEEQKYVFKFFLAWHQPATPPRERILNRPRLPGPAQGIVSLHNHSSMGSATPNQWALDSQTVATMKATTLSANGAQECMSESAELASKPTGIFAKNSIYSGRALAEWGQVIWECNNFVDRRRDEGVLGLHEVEVPMLGVETFRKPCG</sequence>
<feature type="compositionally biased region" description="Low complexity" evidence="1">
    <location>
        <begin position="38"/>
        <end position="48"/>
    </location>
</feature>
<accession>A0A086T2L6</accession>
<proteinExistence type="predicted"/>
<protein>
    <submittedName>
        <fullName evidence="2">Uncharacterized protein</fullName>
    </submittedName>
</protein>
<dbReference type="HOGENOM" id="CLU_003877_0_0_1"/>
<evidence type="ECO:0000313" key="2">
    <source>
        <dbReference type="EMBL" id="KFH43598.1"/>
    </source>
</evidence>
<comment type="caution">
    <text evidence="2">The sequence shown here is derived from an EMBL/GenBank/DDBJ whole genome shotgun (WGS) entry which is preliminary data.</text>
</comment>
<feature type="region of interest" description="Disordered" evidence="1">
    <location>
        <begin position="196"/>
        <end position="237"/>
    </location>
</feature>
<keyword evidence="3" id="KW-1185">Reference proteome</keyword>
<evidence type="ECO:0000313" key="3">
    <source>
        <dbReference type="Proteomes" id="UP000029964"/>
    </source>
</evidence>
<evidence type="ECO:0000256" key="1">
    <source>
        <dbReference type="SAM" id="MobiDB-lite"/>
    </source>
</evidence>
<dbReference type="OrthoDB" id="296767at2759"/>
<feature type="compositionally biased region" description="Polar residues" evidence="1">
    <location>
        <begin position="10"/>
        <end position="25"/>
    </location>
</feature>
<feature type="compositionally biased region" description="Polar residues" evidence="1">
    <location>
        <begin position="196"/>
        <end position="206"/>
    </location>
</feature>
<feature type="compositionally biased region" description="Low complexity" evidence="1">
    <location>
        <begin position="207"/>
        <end position="223"/>
    </location>
</feature>
<dbReference type="InterPro" id="IPR013887">
    <property type="entry name" value="UPF0592"/>
</dbReference>
<dbReference type="PANTHER" id="PTHR37988">
    <property type="entry name" value="UPF0592 MEMBRANE PROTEIN C7D4.03C"/>
    <property type="match status" value="1"/>
</dbReference>